<evidence type="ECO:0000256" key="1">
    <source>
        <dbReference type="ARBA" id="ARBA00004613"/>
    </source>
</evidence>
<reference evidence="14" key="1">
    <citation type="submission" date="2020-05" db="EMBL/GenBank/DDBJ databases">
        <title>Phylogenomic resolution of chytrid fungi.</title>
        <authorList>
            <person name="Stajich J.E."/>
            <person name="Amses K."/>
            <person name="Simmons R."/>
            <person name="Seto K."/>
            <person name="Myers J."/>
            <person name="Bonds A."/>
            <person name="Quandt C.A."/>
            <person name="Barry K."/>
            <person name="Liu P."/>
            <person name="Grigoriev I."/>
            <person name="Longcore J.E."/>
            <person name="James T.Y."/>
        </authorList>
    </citation>
    <scope>NUCLEOTIDE SEQUENCE</scope>
    <source>
        <strain evidence="14">JEL0476</strain>
    </source>
</reference>
<dbReference type="EC" id="3.4.24.-" evidence="12"/>
<dbReference type="Proteomes" id="UP001211065">
    <property type="component" value="Unassembled WGS sequence"/>
</dbReference>
<evidence type="ECO:0000256" key="7">
    <source>
        <dbReference type="ARBA" id="ARBA00022833"/>
    </source>
</evidence>
<dbReference type="GO" id="GO:0005615">
    <property type="term" value="C:extracellular space"/>
    <property type="evidence" value="ECO:0007669"/>
    <property type="project" value="InterPro"/>
</dbReference>
<evidence type="ECO:0000256" key="10">
    <source>
        <dbReference type="PIRSR" id="PIRSR601842-1"/>
    </source>
</evidence>
<dbReference type="Gene3D" id="1.10.390.10">
    <property type="entry name" value="Neutral Protease Domain 2"/>
    <property type="match status" value="1"/>
</dbReference>
<dbReference type="GO" id="GO:0004222">
    <property type="term" value="F:metalloendopeptidase activity"/>
    <property type="evidence" value="ECO:0007669"/>
    <property type="project" value="InterPro"/>
</dbReference>
<evidence type="ECO:0000256" key="8">
    <source>
        <dbReference type="ARBA" id="ARBA00023049"/>
    </source>
</evidence>
<dbReference type="InterPro" id="IPR027268">
    <property type="entry name" value="Peptidase_M4/M1_CTD_sf"/>
</dbReference>
<comment type="cofactor">
    <cofactor evidence="11">
        <name>Zn(2+)</name>
        <dbReference type="ChEBI" id="CHEBI:29105"/>
    </cofactor>
    <text evidence="11">Binds 1 zinc ion per subunit.</text>
</comment>
<evidence type="ECO:0000256" key="13">
    <source>
        <dbReference type="SAM" id="MobiDB-lite"/>
    </source>
</evidence>
<dbReference type="Pfam" id="PF02128">
    <property type="entry name" value="Peptidase_M36"/>
    <property type="match status" value="1"/>
</dbReference>
<feature type="binding site" evidence="11">
    <location>
        <position position="467"/>
    </location>
    <ligand>
        <name>Zn(2+)</name>
        <dbReference type="ChEBI" id="CHEBI:29105"/>
        <note>catalytic</note>
    </ligand>
</feature>
<sequence>MKSSSILSIASIVLSVATSPLTGNPTATKEMLPGYFNPEASFEVYDVGNNAARTPKSAEQKQQLAHDHLVGVVSGRFAKGQAPDVVLTSTVESIGDVTTFHYAPAVDGIQVVNAAANVNIDNSGNVIGTGASWLKTGLTVKKGDKFSAIDALKSLLTKLGLTFDPTKFVETKTAEGTKISGLNDFGDVIISVKYYRTEDTLEKVFDIALPLKDHYYNGFVEMNEGKVIGLNDWMVHEHDVEFRHDAGRAPGKSFLKKRVDYKYNVVGFPHEDLSEGRVILTNPADKVASPLGWHNNGSGDQPTTIGNNVQAQDTQQNTPRRVTKPDYNFDYPIDETKDAKTYWEAGLVNTFYVTNAVHDITYQYGFDEKSGNFQTNNFDKGGKGNDHIIGNSQDGGGTNNANFATPPDGQSGRMNMYLFTQSTPNRDGDLDNCVVTHEIMHGISNRLTGGPSNVNCLGTTQAGGMGEGWSDVNSYVLTAKATDTRDTDRAVGAYVMNKPTGVRQYAYSTDKSRNPLLYSSIKSSSAVHFIGTVWGTILFEVYWNMVDKSGFSTDILHDAASGKGNTDFFQFLLNGMKLQPCSPTFITARDAFILADKNAGGKYHCDIWKGFAKRGLGANAANMVDNYDLPEACGGPQPSPSPTTTTSPGACAHDKCTTGSALVATCDTCVGKICDADPYCCSNSWDSICVKAVKSVCNITC</sequence>
<dbReference type="CDD" id="cd09596">
    <property type="entry name" value="M36"/>
    <property type="match status" value="1"/>
</dbReference>
<evidence type="ECO:0000256" key="12">
    <source>
        <dbReference type="RuleBase" id="RU364017"/>
    </source>
</evidence>
<evidence type="ECO:0000256" key="2">
    <source>
        <dbReference type="ARBA" id="ARBA00006006"/>
    </source>
</evidence>
<dbReference type="EMBL" id="JADGJW010000026">
    <property type="protein sequence ID" value="KAJ3226909.1"/>
    <property type="molecule type" value="Genomic_DNA"/>
</dbReference>
<evidence type="ECO:0000313" key="14">
    <source>
        <dbReference type="EMBL" id="KAJ3226909.1"/>
    </source>
</evidence>
<evidence type="ECO:0000256" key="4">
    <source>
        <dbReference type="ARBA" id="ARBA00022670"/>
    </source>
</evidence>
<organism evidence="14 15">
    <name type="scientific">Clydaea vesicula</name>
    <dbReference type="NCBI Taxonomy" id="447962"/>
    <lineage>
        <taxon>Eukaryota</taxon>
        <taxon>Fungi</taxon>
        <taxon>Fungi incertae sedis</taxon>
        <taxon>Chytridiomycota</taxon>
        <taxon>Chytridiomycota incertae sedis</taxon>
        <taxon>Chytridiomycetes</taxon>
        <taxon>Lobulomycetales</taxon>
        <taxon>Lobulomycetaceae</taxon>
        <taxon>Clydaea</taxon>
    </lineage>
</organism>
<proteinExistence type="inferred from homology"/>
<keyword evidence="4 12" id="KW-0645">Protease</keyword>
<protein>
    <recommendedName>
        <fullName evidence="12">Extracellular metalloproteinase</fullName>
        <ecNumber evidence="12">3.4.24.-</ecNumber>
    </recommendedName>
    <alternativeName>
        <fullName evidence="12">Fungalysin</fullName>
    </alternativeName>
</protein>
<dbReference type="PANTHER" id="PTHR33478:SF1">
    <property type="entry name" value="EXTRACELLULAR METALLOPROTEINASE MEP"/>
    <property type="match status" value="1"/>
</dbReference>
<feature type="binding site" evidence="11">
    <location>
        <position position="441"/>
    </location>
    <ligand>
        <name>Zn(2+)</name>
        <dbReference type="ChEBI" id="CHEBI:29105"/>
        <note>catalytic</note>
    </ligand>
</feature>
<feature type="binding site" evidence="11">
    <location>
        <position position="437"/>
    </location>
    <ligand>
        <name>Zn(2+)</name>
        <dbReference type="ChEBI" id="CHEBI:29105"/>
        <note>catalytic</note>
    </ligand>
</feature>
<keyword evidence="15" id="KW-1185">Reference proteome</keyword>
<comment type="subcellular location">
    <subcellularLocation>
        <location evidence="1 12">Secreted</location>
    </subcellularLocation>
</comment>
<evidence type="ECO:0000256" key="9">
    <source>
        <dbReference type="ARBA" id="ARBA00023145"/>
    </source>
</evidence>
<dbReference type="InterPro" id="IPR001842">
    <property type="entry name" value="Peptidase_M36"/>
</dbReference>
<evidence type="ECO:0000256" key="6">
    <source>
        <dbReference type="ARBA" id="ARBA00022801"/>
    </source>
</evidence>
<feature type="chain" id="PRO_5041777839" description="Extracellular metalloproteinase" evidence="12">
    <location>
        <begin position="24"/>
        <end position="701"/>
    </location>
</feature>
<dbReference type="PRINTS" id="PR00999">
    <property type="entry name" value="FUNGALYSIN"/>
</dbReference>
<evidence type="ECO:0000256" key="5">
    <source>
        <dbReference type="ARBA" id="ARBA00022723"/>
    </source>
</evidence>
<comment type="caution">
    <text evidence="14">The sequence shown here is derived from an EMBL/GenBank/DDBJ whole genome shotgun (WGS) entry which is preliminary data.</text>
</comment>
<feature type="active site" evidence="10">
    <location>
        <position position="438"/>
    </location>
</feature>
<feature type="signal peptide" evidence="12">
    <location>
        <begin position="1"/>
        <end position="23"/>
    </location>
</feature>
<keyword evidence="9 12" id="KW-0865">Zymogen</keyword>
<dbReference type="GO" id="GO:0006508">
    <property type="term" value="P:proteolysis"/>
    <property type="evidence" value="ECO:0007669"/>
    <property type="project" value="UniProtKB-KW"/>
</dbReference>
<dbReference type="InterPro" id="IPR050371">
    <property type="entry name" value="Fungal_virulence_M36"/>
</dbReference>
<evidence type="ECO:0000313" key="15">
    <source>
        <dbReference type="Proteomes" id="UP001211065"/>
    </source>
</evidence>
<dbReference type="AlphaFoldDB" id="A0AAD5UAX7"/>
<keyword evidence="7 11" id="KW-0862">Zinc</keyword>
<feature type="binding site" evidence="11">
    <location>
        <position position="245"/>
    </location>
    <ligand>
        <name>Zn(2+)</name>
        <dbReference type="ChEBI" id="CHEBI:29105"/>
        <note>catalytic</note>
    </ligand>
</feature>
<keyword evidence="12" id="KW-0732">Signal</keyword>
<feature type="compositionally biased region" description="Polar residues" evidence="13">
    <location>
        <begin position="295"/>
        <end position="320"/>
    </location>
</feature>
<keyword evidence="3 12" id="KW-0964">Secreted</keyword>
<name>A0AAD5UAX7_9FUNG</name>
<feature type="region of interest" description="Disordered" evidence="13">
    <location>
        <begin position="294"/>
        <end position="329"/>
    </location>
</feature>
<keyword evidence="5 11" id="KW-0479">Metal-binding</keyword>
<keyword evidence="6 12" id="KW-0378">Hydrolase</keyword>
<dbReference type="SUPFAM" id="SSF55486">
    <property type="entry name" value="Metalloproteases ('zincins'), catalytic domain"/>
    <property type="match status" value="1"/>
</dbReference>
<comment type="similarity">
    <text evidence="2 12">Belongs to the peptidase M36 family.</text>
</comment>
<accession>A0AAD5UAX7</accession>
<dbReference type="PANTHER" id="PTHR33478">
    <property type="entry name" value="EXTRACELLULAR METALLOPROTEINASE MEP"/>
    <property type="match status" value="1"/>
</dbReference>
<dbReference type="GO" id="GO:0008270">
    <property type="term" value="F:zinc ion binding"/>
    <property type="evidence" value="ECO:0007669"/>
    <property type="project" value="InterPro"/>
</dbReference>
<gene>
    <name evidence="14" type="primary">MEP2_1</name>
    <name evidence="14" type="ORF">HK099_003861</name>
</gene>
<dbReference type="Gene3D" id="3.10.170.10">
    <property type="match status" value="1"/>
</dbReference>
<evidence type="ECO:0000256" key="11">
    <source>
        <dbReference type="PIRSR" id="PIRSR601842-2"/>
    </source>
</evidence>
<keyword evidence="8 12" id="KW-0482">Metalloprotease</keyword>
<evidence type="ECO:0000256" key="3">
    <source>
        <dbReference type="ARBA" id="ARBA00022525"/>
    </source>
</evidence>